<sequence>MRYGLFVAAAAFEIAGCYLVWQALRTHQVWLWLPAIIALGAFAWLLTLTGTDCAGRAFAAYGGIYVAASVLFMLGVERIRPDLWDLLGAAICLAGAAIIFFGPRSA</sequence>
<dbReference type="HAMAP" id="MF_00010">
    <property type="entry name" value="UPF0060"/>
    <property type="match status" value="1"/>
</dbReference>
<dbReference type="GO" id="GO:0005886">
    <property type="term" value="C:plasma membrane"/>
    <property type="evidence" value="ECO:0007669"/>
    <property type="project" value="UniProtKB-SubCell"/>
</dbReference>
<evidence type="ECO:0000256" key="2">
    <source>
        <dbReference type="ARBA" id="ARBA00022692"/>
    </source>
</evidence>
<feature type="transmembrane region" description="Helical" evidence="5">
    <location>
        <begin position="6"/>
        <end position="24"/>
    </location>
</feature>
<evidence type="ECO:0000256" key="1">
    <source>
        <dbReference type="ARBA" id="ARBA00022475"/>
    </source>
</evidence>
<dbReference type="InterPro" id="IPR003844">
    <property type="entry name" value="UPF0060"/>
</dbReference>
<reference evidence="6 8" key="1">
    <citation type="submission" date="2015-03" db="EMBL/GenBank/DDBJ databases">
        <authorList>
            <person name="Hassan Y.I."/>
            <person name="Lepp D."/>
            <person name="Zhou T."/>
        </authorList>
    </citation>
    <scope>NUCLEOTIDE SEQUENCE [LARGE SCALE GENOMIC DNA]</scope>
    <source>
        <strain evidence="6 8">DSM 17137</strain>
    </source>
</reference>
<dbReference type="SUPFAM" id="SSF103481">
    <property type="entry name" value="Multidrug resistance efflux transporter EmrE"/>
    <property type="match status" value="1"/>
</dbReference>
<dbReference type="EMBL" id="LAJF01000036">
    <property type="protein sequence ID" value="KKB86352.1"/>
    <property type="molecule type" value="Genomic_DNA"/>
</dbReference>
<keyword evidence="3 5" id="KW-1133">Transmembrane helix</keyword>
<proteinExistence type="inferred from homology"/>
<comment type="subcellular location">
    <subcellularLocation>
        <location evidence="5">Cell membrane</location>
        <topology evidence="5">Multi-pass membrane protein</topology>
    </subcellularLocation>
</comment>
<evidence type="ECO:0000313" key="7">
    <source>
        <dbReference type="EMBL" id="SHE92681.1"/>
    </source>
</evidence>
<dbReference type="Proteomes" id="UP000184533">
    <property type="component" value="Unassembled WGS sequence"/>
</dbReference>
<dbReference type="PATRIC" id="fig|1121477.3.peg.1428"/>
<evidence type="ECO:0000256" key="5">
    <source>
        <dbReference type="HAMAP-Rule" id="MF_00010"/>
    </source>
</evidence>
<dbReference type="OrthoDB" id="123240at2"/>
<dbReference type="NCBIfam" id="NF002586">
    <property type="entry name" value="PRK02237.1"/>
    <property type="match status" value="1"/>
</dbReference>
<dbReference type="RefSeq" id="WP_046133683.1">
    <property type="nucleotide sequence ID" value="NZ_FQVC01000003.1"/>
</dbReference>
<feature type="transmembrane region" description="Helical" evidence="5">
    <location>
        <begin position="83"/>
        <end position="102"/>
    </location>
</feature>
<dbReference type="AlphaFoldDB" id="A0A0F5LXH0"/>
<keyword evidence="2 5" id="KW-0812">Transmembrane</keyword>
<evidence type="ECO:0000313" key="9">
    <source>
        <dbReference type="Proteomes" id="UP000184533"/>
    </source>
</evidence>
<dbReference type="EMBL" id="FQVC01000003">
    <property type="protein sequence ID" value="SHE92681.1"/>
    <property type="molecule type" value="Genomic_DNA"/>
</dbReference>
<dbReference type="PANTHER" id="PTHR36116:SF1">
    <property type="entry name" value="UPF0060 MEMBRANE PROTEIN YNFA"/>
    <property type="match status" value="1"/>
</dbReference>
<gene>
    <name evidence="7" type="ORF">SAMN02745223_01451</name>
    <name evidence="6" type="ORF">VW29_01865</name>
</gene>
<name>A0A0F5LXH0_9HYPH</name>
<accession>A0A0F5LXH0</accession>
<feature type="transmembrane region" description="Helical" evidence="5">
    <location>
        <begin position="58"/>
        <end position="76"/>
    </location>
</feature>
<reference evidence="7 9" key="2">
    <citation type="submission" date="2016-11" db="EMBL/GenBank/DDBJ databases">
        <authorList>
            <person name="Jaros S."/>
            <person name="Januszkiewicz K."/>
            <person name="Wedrychowicz H."/>
        </authorList>
    </citation>
    <scope>NUCLEOTIDE SEQUENCE [LARGE SCALE GENOMIC DNA]</scope>
    <source>
        <strain evidence="7 9">DSM 17137</strain>
    </source>
</reference>
<dbReference type="InterPro" id="IPR037185">
    <property type="entry name" value="EmrE-like"/>
</dbReference>
<evidence type="ECO:0000313" key="6">
    <source>
        <dbReference type="EMBL" id="KKB86352.1"/>
    </source>
</evidence>
<feature type="transmembrane region" description="Helical" evidence="5">
    <location>
        <begin position="29"/>
        <end position="46"/>
    </location>
</feature>
<organism evidence="6 8">
    <name type="scientific">Devosia limi DSM 17137</name>
    <dbReference type="NCBI Taxonomy" id="1121477"/>
    <lineage>
        <taxon>Bacteria</taxon>
        <taxon>Pseudomonadati</taxon>
        <taxon>Pseudomonadota</taxon>
        <taxon>Alphaproteobacteria</taxon>
        <taxon>Hyphomicrobiales</taxon>
        <taxon>Devosiaceae</taxon>
        <taxon>Devosia</taxon>
    </lineage>
</organism>
<comment type="similarity">
    <text evidence="5">Belongs to the UPF0060 family.</text>
</comment>
<keyword evidence="4 5" id="KW-0472">Membrane</keyword>
<dbReference type="Pfam" id="PF02694">
    <property type="entry name" value="UPF0060"/>
    <property type="match status" value="1"/>
</dbReference>
<evidence type="ECO:0000313" key="8">
    <source>
        <dbReference type="Proteomes" id="UP000033608"/>
    </source>
</evidence>
<evidence type="ECO:0000256" key="3">
    <source>
        <dbReference type="ARBA" id="ARBA00022989"/>
    </source>
</evidence>
<keyword evidence="8" id="KW-1185">Reference proteome</keyword>
<dbReference type="PANTHER" id="PTHR36116">
    <property type="entry name" value="UPF0060 MEMBRANE PROTEIN YNFA"/>
    <property type="match status" value="1"/>
</dbReference>
<evidence type="ECO:0000256" key="4">
    <source>
        <dbReference type="ARBA" id="ARBA00023136"/>
    </source>
</evidence>
<keyword evidence="1 5" id="KW-1003">Cell membrane</keyword>
<dbReference type="Proteomes" id="UP000033608">
    <property type="component" value="Unassembled WGS sequence"/>
</dbReference>
<protein>
    <submittedName>
        <fullName evidence="6">Membrane protein</fullName>
    </submittedName>
    <submittedName>
        <fullName evidence="7">Small multidrug resistance family-3 protein</fullName>
    </submittedName>
</protein>